<proteinExistence type="predicted"/>
<dbReference type="Proteomes" id="UP000469194">
    <property type="component" value="Unassembled WGS sequence"/>
</dbReference>
<dbReference type="EMBL" id="WHZW01000014">
    <property type="protein sequence ID" value="NEG89848.1"/>
    <property type="molecule type" value="Genomic_DNA"/>
</dbReference>
<sequence length="60" mass="6962">MTSENELREPAKDVKNFFPPDFWETMNDGPVISPKADGSQPSPEKNQEDRDRKPLFFHRG</sequence>
<keyword evidence="3" id="KW-1185">Reference proteome</keyword>
<accession>A0A6N9Z5G4</accession>
<protein>
    <submittedName>
        <fullName evidence="2">Uncharacterized protein</fullName>
    </submittedName>
</protein>
<evidence type="ECO:0000313" key="3">
    <source>
        <dbReference type="Proteomes" id="UP000469194"/>
    </source>
</evidence>
<organism evidence="2 3">
    <name type="scientific">Bifidobacterium aerophilum</name>
    <dbReference type="NCBI Taxonomy" id="1798155"/>
    <lineage>
        <taxon>Bacteria</taxon>
        <taxon>Bacillati</taxon>
        <taxon>Actinomycetota</taxon>
        <taxon>Actinomycetes</taxon>
        <taxon>Bifidobacteriales</taxon>
        <taxon>Bifidobacteriaceae</taxon>
        <taxon>Bifidobacterium</taxon>
    </lineage>
</organism>
<evidence type="ECO:0000313" key="2">
    <source>
        <dbReference type="EMBL" id="NEG89848.1"/>
    </source>
</evidence>
<dbReference type="RefSeq" id="WP_163231529.1">
    <property type="nucleotide sequence ID" value="NZ_WHZW01000014.1"/>
</dbReference>
<name>A0A6N9Z5G4_9BIFI</name>
<dbReference type="AlphaFoldDB" id="A0A6N9Z5G4"/>
<feature type="compositionally biased region" description="Basic and acidic residues" evidence="1">
    <location>
        <begin position="45"/>
        <end position="54"/>
    </location>
</feature>
<evidence type="ECO:0000256" key="1">
    <source>
        <dbReference type="SAM" id="MobiDB-lite"/>
    </source>
</evidence>
<feature type="compositionally biased region" description="Basic and acidic residues" evidence="1">
    <location>
        <begin position="1"/>
        <end position="15"/>
    </location>
</feature>
<reference evidence="2 3" key="1">
    <citation type="submission" date="2019-10" db="EMBL/GenBank/DDBJ databases">
        <title>Bifidobacterium from non-human primates.</title>
        <authorList>
            <person name="Modesto M."/>
        </authorList>
    </citation>
    <scope>NUCLEOTIDE SEQUENCE [LARGE SCALE GENOMIC DNA]</scope>
    <source>
        <strain evidence="2 3">TRE17</strain>
    </source>
</reference>
<comment type="caution">
    <text evidence="2">The sequence shown here is derived from an EMBL/GenBank/DDBJ whole genome shotgun (WGS) entry which is preliminary data.</text>
</comment>
<gene>
    <name evidence="2" type="ORF">GFD25_07610</name>
</gene>
<feature type="region of interest" description="Disordered" evidence="1">
    <location>
        <begin position="1"/>
        <end position="60"/>
    </location>
</feature>